<reference evidence="4" key="2">
    <citation type="journal article" date="2019" name="Int. J. Syst. Evol. Microbiol.">
        <title>The Global Catalogue of Microorganisms (GCM) 10K type strain sequencing project: providing services to taxonomists for standard genome sequencing and annotation.</title>
        <authorList>
            <consortium name="The Broad Institute Genomics Platform"/>
            <consortium name="The Broad Institute Genome Sequencing Center for Infectious Disease"/>
            <person name="Wu L."/>
            <person name="Ma J."/>
        </authorList>
    </citation>
    <scope>NUCLEOTIDE SEQUENCE [LARGE SCALE GENOMIC DNA]</scope>
    <source>
        <strain evidence="4">NBRC 107715</strain>
    </source>
</reference>
<evidence type="ECO:0000313" key="3">
    <source>
        <dbReference type="Proteomes" id="UP000321960"/>
    </source>
</evidence>
<reference evidence="1 3" key="3">
    <citation type="submission" date="2019-07" db="EMBL/GenBank/DDBJ databases">
        <title>Whole genome shotgun sequence of Methylobacterium oxalidis NBRC 107715.</title>
        <authorList>
            <person name="Hosoyama A."/>
            <person name="Uohara A."/>
            <person name="Ohji S."/>
            <person name="Ichikawa N."/>
        </authorList>
    </citation>
    <scope>NUCLEOTIDE SEQUENCE [LARGE SCALE GENOMIC DNA]</scope>
    <source>
        <strain evidence="1 3">NBRC 107715</strain>
    </source>
</reference>
<name>A0A512J916_9HYPH</name>
<keyword evidence="4" id="KW-1185">Reference proteome</keyword>
<dbReference type="AlphaFoldDB" id="A0A512J916"/>
<organism evidence="1 3">
    <name type="scientific">Methylobacterium oxalidis</name>
    <dbReference type="NCBI Taxonomy" id="944322"/>
    <lineage>
        <taxon>Bacteria</taxon>
        <taxon>Pseudomonadati</taxon>
        <taxon>Pseudomonadota</taxon>
        <taxon>Alphaproteobacteria</taxon>
        <taxon>Hyphomicrobiales</taxon>
        <taxon>Methylobacteriaceae</taxon>
        <taxon>Methylobacterium</taxon>
    </lineage>
</organism>
<reference evidence="2" key="1">
    <citation type="journal article" date="2014" name="Int. J. Syst. Evol. Microbiol.">
        <title>Complete genome of a new Firmicutes species belonging to the dominant human colonic microbiota ('Ruminococcus bicirculans') reveals two chromosomes and a selective capacity to utilize plant glucans.</title>
        <authorList>
            <consortium name="NISC Comparative Sequencing Program"/>
            <person name="Wegmann U."/>
            <person name="Louis P."/>
            <person name="Goesmann A."/>
            <person name="Henrissat B."/>
            <person name="Duncan S.H."/>
            <person name="Flint H.J."/>
        </authorList>
    </citation>
    <scope>NUCLEOTIDE SEQUENCE</scope>
    <source>
        <strain evidence="2">NBRC 107715</strain>
    </source>
</reference>
<comment type="caution">
    <text evidence="1">The sequence shown here is derived from an EMBL/GenBank/DDBJ whole genome shotgun (WGS) entry which is preliminary data.</text>
</comment>
<dbReference type="EMBL" id="BJZU01000104">
    <property type="protein sequence ID" value="GEP06460.1"/>
    <property type="molecule type" value="Genomic_DNA"/>
</dbReference>
<dbReference type="Proteomes" id="UP000321960">
    <property type="component" value="Unassembled WGS sequence"/>
</dbReference>
<proteinExistence type="predicted"/>
<sequence length="79" mass="8127">MSRSALQAEAAAYLAQLGIRAPLRSGAGVLRGIVDADDNLVAVLMPTGSRTTDLDRAEAFIAAINAACGFEPALRIAAE</sequence>
<evidence type="ECO:0000313" key="4">
    <source>
        <dbReference type="Proteomes" id="UP001156856"/>
    </source>
</evidence>
<evidence type="ECO:0000313" key="2">
    <source>
        <dbReference type="EMBL" id="GLS65500.1"/>
    </source>
</evidence>
<reference evidence="2" key="4">
    <citation type="submission" date="2023-01" db="EMBL/GenBank/DDBJ databases">
        <title>Draft genome sequence of Methylobacterium oxalidis strain NBRC 107715.</title>
        <authorList>
            <person name="Sun Q."/>
            <person name="Mori K."/>
        </authorList>
    </citation>
    <scope>NUCLEOTIDE SEQUENCE</scope>
    <source>
        <strain evidence="2">NBRC 107715</strain>
    </source>
</reference>
<dbReference type="EMBL" id="BSPK01000072">
    <property type="protein sequence ID" value="GLS65500.1"/>
    <property type="molecule type" value="Genomic_DNA"/>
</dbReference>
<dbReference type="Proteomes" id="UP001156856">
    <property type="component" value="Unassembled WGS sequence"/>
</dbReference>
<gene>
    <name evidence="2" type="ORF">GCM10007888_38820</name>
    <name evidence="1" type="ORF">MOX02_44980</name>
</gene>
<accession>A0A512J916</accession>
<protein>
    <submittedName>
        <fullName evidence="1">Uncharacterized protein</fullName>
    </submittedName>
</protein>
<evidence type="ECO:0000313" key="1">
    <source>
        <dbReference type="EMBL" id="GEP06460.1"/>
    </source>
</evidence>
<dbReference type="RefSeq" id="WP_147028011.1">
    <property type="nucleotide sequence ID" value="NZ_BJZU01000104.1"/>
</dbReference>